<evidence type="ECO:0000256" key="3">
    <source>
        <dbReference type="ARBA" id="ARBA00023163"/>
    </source>
</evidence>
<dbReference type="RefSeq" id="WP_338008927.1">
    <property type="nucleotide sequence ID" value="NZ_JAOPKB010000015.1"/>
</dbReference>
<dbReference type="PANTHER" id="PTHR30136">
    <property type="entry name" value="HELIX-TURN-HELIX TRANSCRIPTIONAL REGULATOR, ICLR FAMILY"/>
    <property type="match status" value="1"/>
</dbReference>
<feature type="domain" description="HTH iclR-type" evidence="5">
    <location>
        <begin position="17"/>
        <end position="76"/>
    </location>
</feature>
<comment type="caution">
    <text evidence="7">The sequence shown here is derived from an EMBL/GenBank/DDBJ whole genome shotgun (WGS) entry which is preliminary data.</text>
</comment>
<dbReference type="InterPro" id="IPR050707">
    <property type="entry name" value="HTH_MetabolicPath_Reg"/>
</dbReference>
<dbReference type="Gene3D" id="1.10.10.10">
    <property type="entry name" value="Winged helix-like DNA-binding domain superfamily/Winged helix DNA-binding domain"/>
    <property type="match status" value="1"/>
</dbReference>
<keyword evidence="2" id="KW-0238">DNA-binding</keyword>
<sequence>MDIPDDHRVTNLDGAQAKTTITSFRIIRALNAHGNAGVSELAEELEMAKGTIHKHLTTLRELGFVVKDEQGYRLSVSFLELGVAVRARMPIYDISHEPLQKLAEATGKVASLVIKEHGYGVYISRVTEESTSDIEIQEGERIPLHATASGKAILAYTPEEYRDQILEQNLQRFTKDTVTNRDDLYDELQRVYNNRIAHEHNEFRSNRVATAAPITDLNGDAVAAVTVSKFAEESDEKMTNPDVTSLLSSTADFVQNRYHIRSNEENL</sequence>
<organism evidence="7 8">
    <name type="scientific">Natronoglomus mannanivorans</name>
    <dbReference type="NCBI Taxonomy" id="2979990"/>
    <lineage>
        <taxon>Archaea</taxon>
        <taxon>Methanobacteriati</taxon>
        <taxon>Methanobacteriota</taxon>
        <taxon>Stenosarchaea group</taxon>
        <taxon>Halobacteria</taxon>
        <taxon>Halobacteriales</taxon>
        <taxon>Natrialbaceae</taxon>
        <taxon>Natronoglomus</taxon>
    </lineage>
</organism>
<dbReference type="InterPro" id="IPR029016">
    <property type="entry name" value="GAF-like_dom_sf"/>
</dbReference>
<dbReference type="PANTHER" id="PTHR30136:SF35">
    <property type="entry name" value="HTH-TYPE TRANSCRIPTIONAL REGULATOR RV1719"/>
    <property type="match status" value="1"/>
</dbReference>
<dbReference type="PROSITE" id="PS51077">
    <property type="entry name" value="HTH_ICLR"/>
    <property type="match status" value="1"/>
</dbReference>
<dbReference type="PROSITE" id="PS51078">
    <property type="entry name" value="ICLR_ED"/>
    <property type="match status" value="1"/>
</dbReference>
<gene>
    <name evidence="7" type="ORF">OB955_20335</name>
</gene>
<evidence type="ECO:0000313" key="8">
    <source>
        <dbReference type="Proteomes" id="UP001320972"/>
    </source>
</evidence>
<keyword evidence="3" id="KW-0804">Transcription</keyword>
<dbReference type="Pfam" id="PF09339">
    <property type="entry name" value="HTH_IclR"/>
    <property type="match status" value="1"/>
</dbReference>
<dbReference type="Gene3D" id="3.30.450.40">
    <property type="match status" value="1"/>
</dbReference>
<dbReference type="EMBL" id="JAOPKB010000015">
    <property type="protein sequence ID" value="MCU4975055.1"/>
    <property type="molecule type" value="Genomic_DNA"/>
</dbReference>
<proteinExistence type="predicted"/>
<dbReference type="SMART" id="SM00346">
    <property type="entry name" value="HTH_ICLR"/>
    <property type="match status" value="1"/>
</dbReference>
<accession>A0ABT2QJE9</accession>
<dbReference type="Proteomes" id="UP001320972">
    <property type="component" value="Unassembled WGS sequence"/>
</dbReference>
<keyword evidence="8" id="KW-1185">Reference proteome</keyword>
<dbReference type="SMART" id="SM00418">
    <property type="entry name" value="HTH_ARSR"/>
    <property type="match status" value="1"/>
</dbReference>
<dbReference type="Pfam" id="PF01614">
    <property type="entry name" value="IclR_C"/>
    <property type="match status" value="1"/>
</dbReference>
<feature type="domain" description="HTH arsR-type" evidence="4">
    <location>
        <begin position="3"/>
        <end position="98"/>
    </location>
</feature>
<evidence type="ECO:0000256" key="1">
    <source>
        <dbReference type="ARBA" id="ARBA00023015"/>
    </source>
</evidence>
<dbReference type="CDD" id="cd00090">
    <property type="entry name" value="HTH_ARSR"/>
    <property type="match status" value="1"/>
</dbReference>
<keyword evidence="1" id="KW-0805">Transcription regulation</keyword>
<feature type="domain" description="IclR-ED" evidence="6">
    <location>
        <begin position="77"/>
        <end position="260"/>
    </location>
</feature>
<dbReference type="InterPro" id="IPR011991">
    <property type="entry name" value="ArsR-like_HTH"/>
</dbReference>
<dbReference type="InterPro" id="IPR036388">
    <property type="entry name" value="WH-like_DNA-bd_sf"/>
</dbReference>
<dbReference type="InterPro" id="IPR036390">
    <property type="entry name" value="WH_DNA-bd_sf"/>
</dbReference>
<evidence type="ECO:0000256" key="2">
    <source>
        <dbReference type="ARBA" id="ARBA00023125"/>
    </source>
</evidence>
<dbReference type="PROSITE" id="PS50987">
    <property type="entry name" value="HTH_ARSR_2"/>
    <property type="match status" value="1"/>
</dbReference>
<evidence type="ECO:0000313" key="7">
    <source>
        <dbReference type="EMBL" id="MCU4975055.1"/>
    </source>
</evidence>
<name>A0ABT2QJE9_9EURY</name>
<evidence type="ECO:0000259" key="4">
    <source>
        <dbReference type="PROSITE" id="PS50987"/>
    </source>
</evidence>
<reference evidence="7 8" key="1">
    <citation type="submission" date="2022-09" db="EMBL/GenBank/DDBJ databases">
        <title>Enrichment on poylsaccharides allowed isolation of novel metabolic and taxonomic groups of Haloarchaea.</title>
        <authorList>
            <person name="Sorokin D.Y."/>
            <person name="Elcheninov A.G."/>
            <person name="Khizhniak T.V."/>
            <person name="Kolganova T.V."/>
            <person name="Kublanov I.V."/>
        </authorList>
    </citation>
    <scope>NUCLEOTIDE SEQUENCE [LARGE SCALE GENOMIC DNA]</scope>
    <source>
        <strain evidence="7 8">AArc-m2/3/4</strain>
    </source>
</reference>
<evidence type="ECO:0000259" key="5">
    <source>
        <dbReference type="PROSITE" id="PS51077"/>
    </source>
</evidence>
<evidence type="ECO:0000259" key="6">
    <source>
        <dbReference type="PROSITE" id="PS51078"/>
    </source>
</evidence>
<dbReference type="InterPro" id="IPR001845">
    <property type="entry name" value="HTH_ArsR_DNA-bd_dom"/>
</dbReference>
<dbReference type="SUPFAM" id="SSF55781">
    <property type="entry name" value="GAF domain-like"/>
    <property type="match status" value="1"/>
</dbReference>
<dbReference type="InterPro" id="IPR014757">
    <property type="entry name" value="Tscrpt_reg_IclR_C"/>
</dbReference>
<dbReference type="InterPro" id="IPR005471">
    <property type="entry name" value="Tscrpt_reg_IclR_N"/>
</dbReference>
<dbReference type="SUPFAM" id="SSF46785">
    <property type="entry name" value="Winged helix' DNA-binding domain"/>
    <property type="match status" value="1"/>
</dbReference>
<protein>
    <submittedName>
        <fullName evidence="7">IclR family transcriptional regulator</fullName>
    </submittedName>
</protein>